<dbReference type="AlphaFoldDB" id="A0ABD3HF00"/>
<dbReference type="PROSITE" id="PS50888">
    <property type="entry name" value="BHLH"/>
    <property type="match status" value="1"/>
</dbReference>
<evidence type="ECO:0000259" key="8">
    <source>
        <dbReference type="PROSITE" id="PS50888"/>
    </source>
</evidence>
<evidence type="ECO:0000313" key="10">
    <source>
        <dbReference type="Proteomes" id="UP001633002"/>
    </source>
</evidence>
<dbReference type="CDD" id="cd11443">
    <property type="entry name" value="bHLH_AtAMS_like"/>
    <property type="match status" value="1"/>
</dbReference>
<name>A0ABD3HF00_9MARC</name>
<evidence type="ECO:0000256" key="2">
    <source>
        <dbReference type="ARBA" id="ARBA00022473"/>
    </source>
</evidence>
<evidence type="ECO:0000256" key="7">
    <source>
        <dbReference type="SAM" id="MobiDB-lite"/>
    </source>
</evidence>
<feature type="region of interest" description="Disordered" evidence="7">
    <location>
        <begin position="577"/>
        <end position="629"/>
    </location>
</feature>
<proteinExistence type="predicted"/>
<dbReference type="GO" id="GO:0005634">
    <property type="term" value="C:nucleus"/>
    <property type="evidence" value="ECO:0007669"/>
    <property type="project" value="UniProtKB-SubCell"/>
</dbReference>
<keyword evidence="4" id="KW-0238">DNA-binding</keyword>
<dbReference type="GO" id="GO:0080090">
    <property type="term" value="P:regulation of primary metabolic process"/>
    <property type="evidence" value="ECO:0007669"/>
    <property type="project" value="UniProtKB-ARBA"/>
</dbReference>
<accession>A0ABD3HF00</accession>
<dbReference type="InterPro" id="IPR036638">
    <property type="entry name" value="HLH_DNA-bd_sf"/>
</dbReference>
<evidence type="ECO:0000256" key="1">
    <source>
        <dbReference type="ARBA" id="ARBA00004123"/>
    </source>
</evidence>
<organism evidence="9 10">
    <name type="scientific">Riccia sorocarpa</name>
    <dbReference type="NCBI Taxonomy" id="122646"/>
    <lineage>
        <taxon>Eukaryota</taxon>
        <taxon>Viridiplantae</taxon>
        <taxon>Streptophyta</taxon>
        <taxon>Embryophyta</taxon>
        <taxon>Marchantiophyta</taxon>
        <taxon>Marchantiopsida</taxon>
        <taxon>Marchantiidae</taxon>
        <taxon>Marchantiales</taxon>
        <taxon>Ricciaceae</taxon>
        <taxon>Riccia</taxon>
    </lineage>
</organism>
<comment type="caution">
    <text evidence="9">The sequence shown here is derived from an EMBL/GenBank/DDBJ whole genome shotgun (WGS) entry which is preliminary data.</text>
</comment>
<keyword evidence="5" id="KW-0804">Transcription</keyword>
<dbReference type="InterPro" id="IPR054502">
    <property type="entry name" value="bHLH-TF_ACT-like_plant"/>
</dbReference>
<feature type="compositionally biased region" description="Polar residues" evidence="7">
    <location>
        <begin position="377"/>
        <end position="390"/>
    </location>
</feature>
<gene>
    <name evidence="9" type="ORF">R1sor_015785</name>
</gene>
<dbReference type="CDD" id="cd04873">
    <property type="entry name" value="ACT_UUR-ACR-like"/>
    <property type="match status" value="1"/>
</dbReference>
<dbReference type="InterPro" id="IPR051358">
    <property type="entry name" value="TF_AMS/ICE1/BHLH6-like"/>
</dbReference>
<feature type="compositionally biased region" description="Polar residues" evidence="7">
    <location>
        <begin position="577"/>
        <end position="591"/>
    </location>
</feature>
<dbReference type="EMBL" id="JBJQOH010000004">
    <property type="protein sequence ID" value="KAL3689476.1"/>
    <property type="molecule type" value="Genomic_DNA"/>
</dbReference>
<feature type="compositionally biased region" description="Basic and acidic residues" evidence="7">
    <location>
        <begin position="438"/>
        <end position="456"/>
    </location>
</feature>
<evidence type="ECO:0000256" key="6">
    <source>
        <dbReference type="ARBA" id="ARBA00023242"/>
    </source>
</evidence>
<dbReference type="Pfam" id="PF22754">
    <property type="entry name" value="bHLH-TF_ACT-like_plant"/>
    <property type="match status" value="1"/>
</dbReference>
<feature type="region of interest" description="Disordered" evidence="7">
    <location>
        <begin position="308"/>
        <end position="331"/>
    </location>
</feature>
<dbReference type="FunFam" id="4.10.280.10:FF:000066">
    <property type="entry name" value="BHLH transcription factor"/>
    <property type="match status" value="1"/>
</dbReference>
<dbReference type="GO" id="GO:0003677">
    <property type="term" value="F:DNA binding"/>
    <property type="evidence" value="ECO:0007669"/>
    <property type="project" value="UniProtKB-KW"/>
</dbReference>
<dbReference type="Pfam" id="PF00010">
    <property type="entry name" value="HLH"/>
    <property type="match status" value="1"/>
</dbReference>
<evidence type="ECO:0000256" key="4">
    <source>
        <dbReference type="ARBA" id="ARBA00023125"/>
    </source>
</evidence>
<evidence type="ECO:0000256" key="5">
    <source>
        <dbReference type="ARBA" id="ARBA00023163"/>
    </source>
</evidence>
<dbReference type="PANTHER" id="PTHR31945:SF129">
    <property type="entry name" value="TRANSCRIPTION FACTOR SCREAM2"/>
    <property type="match status" value="1"/>
</dbReference>
<dbReference type="SUPFAM" id="SSF47459">
    <property type="entry name" value="HLH, helix-loop-helix DNA-binding domain"/>
    <property type="match status" value="1"/>
</dbReference>
<dbReference type="InterPro" id="IPR011598">
    <property type="entry name" value="bHLH_dom"/>
</dbReference>
<keyword evidence="10" id="KW-1185">Reference proteome</keyword>
<dbReference type="Proteomes" id="UP001633002">
    <property type="component" value="Unassembled WGS sequence"/>
</dbReference>
<dbReference type="Gene3D" id="4.10.280.10">
    <property type="entry name" value="Helix-loop-helix DNA-binding domain"/>
    <property type="match status" value="1"/>
</dbReference>
<sequence>MGSSAARSSDGVNGGLWMTGNSDLRLSYGVPVIENDVRWRRSNDHSSHCEDPTVLKEDFPSSSGGFSNEWYVPSQPSFLDEMRGTSVRSSPQLDCHNLPSTAALAAQIAGNNGSLDPQHLQAFQHRSILRSRAELSSYLDGTIPLEGYSTHRPAGAPGGGLGSAGLGRLTGNILQQQPQLFDNSPSINPPLRSSNFPHNVNVGPILNRGSFIDNLLPSSDPSSLHHGVSFSNFLSTGNFNTLGGSGGGISSHGLLEGTTAGISGDGSSGSRLVEGYDSAAFSKNLLSTRDNGISNSSLLLNLERSLLPKRSTNPSPGTLLKPSTVAGPSGGSLLQQTLLQKRTAGAATQRLQQAVSCSGPVSPTTNDVKSPLEVAITSVSNDSSVNTPENDSPGRSREKKVRVVMNPAQSSNLMDADKGNPASKGSDSDDAGVNTTAIERDFDHSNQLEMEPRDELESKEDDQIEDRSDGSDMYGDTMGMEGTGHGQGQATATTRGSVPSASGTLGENLKGKGKLKGMPAKNLMAERRRRKKLNDRLYMLRSVVPKITKMDRASILGDAIDYLKELLERISHLSNELEGTTPNENQAQANPQILEPPGGGRVKEENEMEGVETGFASQRSPSGPEPNLRVDMNVEDSNAFNIHMFCSRRPGILLSTMRALEGLGLEVQQAVVSCFNGFALDIFRAELMREGEIGMDEVRAVLLHAATGSNVQPDTCQ</sequence>
<comment type="subcellular location">
    <subcellularLocation>
        <location evidence="1">Nucleus</location>
    </subcellularLocation>
</comment>
<keyword evidence="2" id="KW-0217">Developmental protein</keyword>
<protein>
    <recommendedName>
        <fullName evidence="8">BHLH domain-containing protein</fullName>
    </recommendedName>
</protein>
<keyword evidence="6" id="KW-0539">Nucleus</keyword>
<feature type="region of interest" description="Disordered" evidence="7">
    <location>
        <begin position="377"/>
        <end position="516"/>
    </location>
</feature>
<evidence type="ECO:0000256" key="3">
    <source>
        <dbReference type="ARBA" id="ARBA00023015"/>
    </source>
</evidence>
<dbReference type="PANTHER" id="PTHR31945">
    <property type="entry name" value="TRANSCRIPTION FACTOR SCREAM2-RELATED"/>
    <property type="match status" value="1"/>
</dbReference>
<feature type="domain" description="BHLH" evidence="8">
    <location>
        <begin position="517"/>
        <end position="566"/>
    </location>
</feature>
<reference evidence="9 10" key="1">
    <citation type="submission" date="2024-09" db="EMBL/GenBank/DDBJ databases">
        <title>Chromosome-scale assembly of Riccia sorocarpa.</title>
        <authorList>
            <person name="Paukszto L."/>
        </authorList>
    </citation>
    <scope>NUCLEOTIDE SEQUENCE [LARGE SCALE GENOMIC DNA]</scope>
    <source>
        <strain evidence="9">LP-2024</strain>
        <tissue evidence="9">Aerial parts of the thallus</tissue>
    </source>
</reference>
<evidence type="ECO:0000313" key="9">
    <source>
        <dbReference type="EMBL" id="KAL3689476.1"/>
    </source>
</evidence>
<dbReference type="SMART" id="SM00353">
    <property type="entry name" value="HLH"/>
    <property type="match status" value="1"/>
</dbReference>
<keyword evidence="3" id="KW-0805">Transcription regulation</keyword>